<dbReference type="Proteomes" id="UP000591272">
    <property type="component" value="Unassembled WGS sequence"/>
</dbReference>
<dbReference type="InterPro" id="IPR058663">
    <property type="entry name" value="PucR-like_N"/>
</dbReference>
<dbReference type="EMBL" id="JACCBT010000001">
    <property type="protein sequence ID" value="NYE17692.1"/>
    <property type="molecule type" value="Genomic_DNA"/>
</dbReference>
<evidence type="ECO:0000259" key="1">
    <source>
        <dbReference type="Pfam" id="PF13556"/>
    </source>
</evidence>
<dbReference type="Pfam" id="PF25906">
    <property type="entry name" value="PucR-like_N"/>
    <property type="match status" value="1"/>
</dbReference>
<evidence type="ECO:0000313" key="4">
    <source>
        <dbReference type="Proteomes" id="UP000591272"/>
    </source>
</evidence>
<dbReference type="InterPro" id="IPR025736">
    <property type="entry name" value="PucR_C-HTH_dom"/>
</dbReference>
<dbReference type="PANTHER" id="PTHR33744">
    <property type="entry name" value="CARBOHYDRATE DIACID REGULATOR"/>
    <property type="match status" value="1"/>
</dbReference>
<keyword evidence="4" id="KW-1185">Reference proteome</keyword>
<evidence type="ECO:0008006" key="5">
    <source>
        <dbReference type="Google" id="ProtNLM"/>
    </source>
</evidence>
<evidence type="ECO:0000313" key="3">
    <source>
        <dbReference type="EMBL" id="NYE17692.1"/>
    </source>
</evidence>
<accession>A0A7Y9KFS7</accession>
<reference evidence="3 4" key="1">
    <citation type="submission" date="2020-07" db="EMBL/GenBank/DDBJ databases">
        <title>Sequencing the genomes of 1000 actinobacteria strains.</title>
        <authorList>
            <person name="Klenk H.-P."/>
        </authorList>
    </citation>
    <scope>NUCLEOTIDE SEQUENCE [LARGE SCALE GENOMIC DNA]</scope>
    <source>
        <strain evidence="3 4">DSM 43461</strain>
    </source>
</reference>
<dbReference type="AlphaFoldDB" id="A0A7Y9KFS7"/>
<sequence length="412" mass="44361">MPRPSSPGGGASPPKTAELRALVAALSPDVRTTVVPGLVDEIVERIRAAIPAYARPPGSAYNHVIRTAVERNVLGFLDWLADPARPLDRRDELCRKMGAFEVMEGRPLTVIQSAYRAATQVAWSRIRAMLDDRVASVLAVSALAEAVITYMDDAAALSREGYERAKAEACDGRAAARLALLRALVGPASSAGPDPAADWPLPDEVTLVALPSGTLPVCPLLDADVLLDPEDPAPYLLVPGPLTGDRRAMLEAALAGERAAVGLTVPRARAADSLRWARRLLDLKDVLHDGTLTLCEDHLMSLWLLADGALMDQMTRRGLAPLAPLSERRRLPLVDTLAVWLRTRAPATRISEELGVHVQTVRYRMRVLEHLLGDELADPGTRFAIEAALRTHRLSARSLDARPAPCPPGTGT</sequence>
<feature type="domain" description="PucR-like N-terminal" evidence="2">
    <location>
        <begin position="33"/>
        <end position="184"/>
    </location>
</feature>
<dbReference type="InterPro" id="IPR051448">
    <property type="entry name" value="CdaR-like_regulators"/>
</dbReference>
<feature type="domain" description="PucR C-terminal helix-turn-helix" evidence="1">
    <location>
        <begin position="333"/>
        <end position="390"/>
    </location>
</feature>
<dbReference type="Pfam" id="PF13556">
    <property type="entry name" value="HTH_30"/>
    <property type="match status" value="1"/>
</dbReference>
<organism evidence="3 4">
    <name type="scientific">Actinomadura citrea</name>
    <dbReference type="NCBI Taxonomy" id="46158"/>
    <lineage>
        <taxon>Bacteria</taxon>
        <taxon>Bacillati</taxon>
        <taxon>Actinomycetota</taxon>
        <taxon>Actinomycetes</taxon>
        <taxon>Streptosporangiales</taxon>
        <taxon>Thermomonosporaceae</taxon>
        <taxon>Actinomadura</taxon>
    </lineage>
</organism>
<dbReference type="InterPro" id="IPR042070">
    <property type="entry name" value="PucR_C-HTH_sf"/>
</dbReference>
<dbReference type="RefSeq" id="WP_179837998.1">
    <property type="nucleotide sequence ID" value="NZ_BMRD01000003.1"/>
</dbReference>
<name>A0A7Y9KFS7_9ACTN</name>
<dbReference type="PANTHER" id="PTHR33744:SF1">
    <property type="entry name" value="DNA-BINDING TRANSCRIPTIONAL ACTIVATOR ADER"/>
    <property type="match status" value="1"/>
</dbReference>
<comment type="caution">
    <text evidence="3">The sequence shown here is derived from an EMBL/GenBank/DDBJ whole genome shotgun (WGS) entry which is preliminary data.</text>
</comment>
<dbReference type="Gene3D" id="1.10.10.2840">
    <property type="entry name" value="PucR C-terminal helix-turn-helix domain"/>
    <property type="match status" value="1"/>
</dbReference>
<proteinExistence type="predicted"/>
<protein>
    <recommendedName>
        <fullName evidence="5">PucR family transcriptional regulator</fullName>
    </recommendedName>
</protein>
<gene>
    <name evidence="3" type="ORF">BJ999_007988</name>
</gene>
<evidence type="ECO:0000259" key="2">
    <source>
        <dbReference type="Pfam" id="PF25906"/>
    </source>
</evidence>